<dbReference type="EMBL" id="ASXJ01000034">
    <property type="protein sequence ID" value="ERM03189.1"/>
    <property type="molecule type" value="Genomic_DNA"/>
</dbReference>
<protein>
    <submittedName>
        <fullName evidence="6">LysR family transcriptional regulator</fullName>
    </submittedName>
</protein>
<sequence length="383" mass="43486">MRKNRTASSFKQSFEIGKQLFLFAVRPLPAPGLFLHPGFELNGSIDKCVQEQQFLNIVCSKMYRGGGVGHLCCLGGGVRQFTWDDLQYFLAVARTGQLSTAARQLRTSHVTVLRRIDRLEQALATKLFERNPRGYLLTPIGERLVTSAEVMEREAVKFQTEATGNLAALSGVVRLSTLEGFGNFFLADRLPVLAQSYPSLFVEVVTIQQIMSLSRREAELSITLHMPRTGPYHSEKLTPYRLFIYGHRDYLDRHPPIRTREDMARHPFIGYIDDMVFTPGLDYMREILPGQRCTYQSSSIHAQLIATQIGYGLCVLPYFIASRHPELVPVLPREMHLVREYWMSCHIDVVAAPPRIRVLSDFMIRAVRESSAIFLGEPPLLRA</sequence>
<dbReference type="Pfam" id="PF03466">
    <property type="entry name" value="LysR_substrate"/>
    <property type="match status" value="1"/>
</dbReference>
<feature type="domain" description="HTH lysR-type" evidence="5">
    <location>
        <begin position="81"/>
        <end position="138"/>
    </location>
</feature>
<gene>
    <name evidence="6" type="ORF">Q644_12650</name>
</gene>
<dbReference type="PANTHER" id="PTHR30537">
    <property type="entry name" value="HTH-TYPE TRANSCRIPTIONAL REGULATOR"/>
    <property type="match status" value="1"/>
</dbReference>
<dbReference type="PROSITE" id="PS50931">
    <property type="entry name" value="HTH_LYSR"/>
    <property type="match status" value="1"/>
</dbReference>
<evidence type="ECO:0000313" key="7">
    <source>
        <dbReference type="Proteomes" id="UP000016842"/>
    </source>
</evidence>
<dbReference type="AlphaFoldDB" id="U4VFV2"/>
<name>U4VFV2_9HYPH</name>
<organism evidence="6 7">
    <name type="scientific">Brucella intermedia 229E</name>
    <dbReference type="NCBI Taxonomy" id="1337887"/>
    <lineage>
        <taxon>Bacteria</taxon>
        <taxon>Pseudomonadati</taxon>
        <taxon>Pseudomonadota</taxon>
        <taxon>Alphaproteobacteria</taxon>
        <taxon>Hyphomicrobiales</taxon>
        <taxon>Brucellaceae</taxon>
        <taxon>Brucella/Ochrobactrum group</taxon>
        <taxon>Brucella</taxon>
    </lineage>
</organism>
<dbReference type="Gene3D" id="3.40.190.290">
    <property type="match status" value="1"/>
</dbReference>
<dbReference type="Proteomes" id="UP000016842">
    <property type="component" value="Unassembled WGS sequence"/>
</dbReference>
<dbReference type="GO" id="GO:0003700">
    <property type="term" value="F:DNA-binding transcription factor activity"/>
    <property type="evidence" value="ECO:0007669"/>
    <property type="project" value="InterPro"/>
</dbReference>
<dbReference type="InterPro" id="IPR036388">
    <property type="entry name" value="WH-like_DNA-bd_sf"/>
</dbReference>
<dbReference type="PATRIC" id="fig|1337887.3.peg.742"/>
<comment type="caution">
    <text evidence="6">The sequence shown here is derived from an EMBL/GenBank/DDBJ whole genome shotgun (WGS) entry which is preliminary data.</text>
</comment>
<accession>U4VFV2</accession>
<dbReference type="Pfam" id="PF00126">
    <property type="entry name" value="HTH_1"/>
    <property type="match status" value="1"/>
</dbReference>
<dbReference type="SUPFAM" id="SSF46785">
    <property type="entry name" value="Winged helix' DNA-binding domain"/>
    <property type="match status" value="1"/>
</dbReference>
<keyword evidence="4" id="KW-0804">Transcription</keyword>
<keyword evidence="2" id="KW-0805">Transcription regulation</keyword>
<dbReference type="InterPro" id="IPR005119">
    <property type="entry name" value="LysR_subst-bd"/>
</dbReference>
<dbReference type="Gene3D" id="1.10.10.10">
    <property type="entry name" value="Winged helix-like DNA-binding domain superfamily/Winged helix DNA-binding domain"/>
    <property type="match status" value="1"/>
</dbReference>
<dbReference type="PANTHER" id="PTHR30537:SF3">
    <property type="entry name" value="TRANSCRIPTIONAL REGULATORY PROTEIN"/>
    <property type="match status" value="1"/>
</dbReference>
<dbReference type="InterPro" id="IPR058163">
    <property type="entry name" value="LysR-type_TF_proteobact-type"/>
</dbReference>
<evidence type="ECO:0000313" key="6">
    <source>
        <dbReference type="EMBL" id="ERM03189.1"/>
    </source>
</evidence>
<dbReference type="GO" id="GO:0043565">
    <property type="term" value="F:sequence-specific DNA binding"/>
    <property type="evidence" value="ECO:0007669"/>
    <property type="project" value="TreeGrafter"/>
</dbReference>
<dbReference type="SUPFAM" id="SSF53850">
    <property type="entry name" value="Periplasmic binding protein-like II"/>
    <property type="match status" value="1"/>
</dbReference>
<dbReference type="InterPro" id="IPR000847">
    <property type="entry name" value="LysR_HTH_N"/>
</dbReference>
<proteinExistence type="inferred from homology"/>
<dbReference type="GO" id="GO:0006351">
    <property type="term" value="P:DNA-templated transcription"/>
    <property type="evidence" value="ECO:0007669"/>
    <property type="project" value="TreeGrafter"/>
</dbReference>
<evidence type="ECO:0000256" key="2">
    <source>
        <dbReference type="ARBA" id="ARBA00023015"/>
    </source>
</evidence>
<reference evidence="6 7" key="1">
    <citation type="journal article" date="2014" name="FEMS Microbiol. Lett.">
        <title>Genome sequencing analysis reveals virulence-related gene content of Ochrobactrum intermedium strain 229E, a urease-positive strain isolated from the human gastric niche.</title>
        <authorList>
            <person name="Kulkarni G.J."/>
            <person name="Shetty S."/>
            <person name="Dharne M.S."/>
            <person name="Shouche Y.S."/>
        </authorList>
    </citation>
    <scope>NUCLEOTIDE SEQUENCE [LARGE SCALE GENOMIC DNA]</scope>
    <source>
        <strain evidence="6 7">229E</strain>
    </source>
</reference>
<dbReference type="InterPro" id="IPR036390">
    <property type="entry name" value="WH_DNA-bd_sf"/>
</dbReference>
<evidence type="ECO:0000256" key="4">
    <source>
        <dbReference type="ARBA" id="ARBA00023163"/>
    </source>
</evidence>
<evidence type="ECO:0000256" key="1">
    <source>
        <dbReference type="ARBA" id="ARBA00009437"/>
    </source>
</evidence>
<keyword evidence="3" id="KW-0238">DNA-binding</keyword>
<comment type="similarity">
    <text evidence="1">Belongs to the LysR transcriptional regulatory family.</text>
</comment>
<evidence type="ECO:0000259" key="5">
    <source>
        <dbReference type="PROSITE" id="PS50931"/>
    </source>
</evidence>
<evidence type="ECO:0000256" key="3">
    <source>
        <dbReference type="ARBA" id="ARBA00023125"/>
    </source>
</evidence>